<feature type="compositionally biased region" description="Pro residues" evidence="1">
    <location>
        <begin position="148"/>
        <end position="159"/>
    </location>
</feature>
<dbReference type="AlphaFoldDB" id="A0A4S2MR91"/>
<dbReference type="InParanoid" id="A0A4S2MR91"/>
<evidence type="ECO:0000256" key="1">
    <source>
        <dbReference type="SAM" id="MobiDB-lite"/>
    </source>
</evidence>
<reference evidence="2 3" key="1">
    <citation type="submission" date="2019-04" db="EMBL/GenBank/DDBJ databases">
        <title>Comparative genomics and transcriptomics to analyze fruiting body development in filamentous ascomycetes.</title>
        <authorList>
            <consortium name="DOE Joint Genome Institute"/>
            <person name="Lutkenhaus R."/>
            <person name="Traeger S."/>
            <person name="Breuer J."/>
            <person name="Kuo A."/>
            <person name="Lipzen A."/>
            <person name="Pangilinan J."/>
            <person name="Dilworth D."/>
            <person name="Sandor L."/>
            <person name="Poggeler S."/>
            <person name="Barry K."/>
            <person name="Grigoriev I.V."/>
            <person name="Nowrousian M."/>
        </authorList>
    </citation>
    <scope>NUCLEOTIDE SEQUENCE [LARGE SCALE GENOMIC DNA]</scope>
    <source>
        <strain evidence="2 3">CBS 389.68</strain>
    </source>
</reference>
<name>A0A4S2MR91_9PEZI</name>
<proteinExistence type="predicted"/>
<organism evidence="2 3">
    <name type="scientific">Ascodesmis nigricans</name>
    <dbReference type="NCBI Taxonomy" id="341454"/>
    <lineage>
        <taxon>Eukaryota</taxon>
        <taxon>Fungi</taxon>
        <taxon>Dikarya</taxon>
        <taxon>Ascomycota</taxon>
        <taxon>Pezizomycotina</taxon>
        <taxon>Pezizomycetes</taxon>
        <taxon>Pezizales</taxon>
        <taxon>Ascodesmidaceae</taxon>
        <taxon>Ascodesmis</taxon>
    </lineage>
</organism>
<gene>
    <name evidence="2" type="ORF">EX30DRAFT_203831</name>
</gene>
<dbReference type="EMBL" id="ML220154">
    <property type="protein sequence ID" value="TGZ77408.1"/>
    <property type="molecule type" value="Genomic_DNA"/>
</dbReference>
<feature type="region of interest" description="Disordered" evidence="1">
    <location>
        <begin position="145"/>
        <end position="181"/>
    </location>
</feature>
<feature type="compositionally biased region" description="Polar residues" evidence="1">
    <location>
        <begin position="170"/>
        <end position="181"/>
    </location>
</feature>
<accession>A0A4S2MR91</accession>
<keyword evidence="3" id="KW-1185">Reference proteome</keyword>
<dbReference type="Proteomes" id="UP000298138">
    <property type="component" value="Unassembled WGS sequence"/>
</dbReference>
<evidence type="ECO:0000313" key="3">
    <source>
        <dbReference type="Proteomes" id="UP000298138"/>
    </source>
</evidence>
<evidence type="ECO:0000313" key="2">
    <source>
        <dbReference type="EMBL" id="TGZ77408.1"/>
    </source>
</evidence>
<sequence length="181" mass="19154">MASRSGRSSLTLIPDMVLGDLTYLESGCSTECPVLMLDRLCSTRSAWILTESGIIALDPRVIPQLRPVLTPATLSGFQQVLQVALCVKASGSVQNVMVGIAGYGWKDVVAKVFYVVGTKSIVVTVERPLDVVHFSGEIMTSCTGHLGGPPPPAAPPLPSPSSLVPFLPSNQKKSFKQSCVS</sequence>
<protein>
    <submittedName>
        <fullName evidence="2">Uncharacterized protein</fullName>
    </submittedName>
</protein>
<feature type="compositionally biased region" description="Low complexity" evidence="1">
    <location>
        <begin position="160"/>
        <end position="169"/>
    </location>
</feature>